<dbReference type="GO" id="GO:0005886">
    <property type="term" value="C:plasma membrane"/>
    <property type="evidence" value="ECO:0007669"/>
    <property type="project" value="UniProtKB-SubCell"/>
</dbReference>
<keyword evidence="10" id="KW-1185">Reference proteome</keyword>
<dbReference type="PANTHER" id="PTHR43163:SF6">
    <property type="entry name" value="DIPEPTIDE TRANSPORT SYSTEM PERMEASE PROTEIN DPPB-RELATED"/>
    <property type="match status" value="1"/>
</dbReference>
<comment type="caution">
    <text evidence="9">The sequence shown here is derived from an EMBL/GenBank/DDBJ whole genome shotgun (WGS) entry which is preliminary data.</text>
</comment>
<feature type="domain" description="ABC transmembrane type-1" evidence="8">
    <location>
        <begin position="104"/>
        <end position="332"/>
    </location>
</feature>
<reference evidence="9 10" key="1">
    <citation type="journal article" date="2013" name="Environ. Microbiol.">
        <title>Genome analysis of Chitinivibrio alkaliphilus gen. nov., sp. nov., a novel extremely haloalkaliphilic anaerobic chitinolytic bacterium from the candidate phylum Termite Group 3.</title>
        <authorList>
            <person name="Sorokin D.Y."/>
            <person name="Gumerov V.M."/>
            <person name="Rakitin A.L."/>
            <person name="Beletsky A.V."/>
            <person name="Damste J.S."/>
            <person name="Muyzer G."/>
            <person name="Mardanov A.V."/>
            <person name="Ravin N.V."/>
        </authorList>
    </citation>
    <scope>NUCLEOTIDE SEQUENCE [LARGE SCALE GENOMIC DNA]</scope>
    <source>
        <strain evidence="9 10">ACht1</strain>
    </source>
</reference>
<feature type="transmembrane region" description="Helical" evidence="7">
    <location>
        <begin position="12"/>
        <end position="30"/>
    </location>
</feature>
<keyword evidence="5 7" id="KW-1133">Transmembrane helix</keyword>
<dbReference type="Gene3D" id="1.10.3720.10">
    <property type="entry name" value="MetI-like"/>
    <property type="match status" value="1"/>
</dbReference>
<feature type="transmembrane region" description="Helical" evidence="7">
    <location>
        <begin position="267"/>
        <end position="288"/>
    </location>
</feature>
<dbReference type="PROSITE" id="PS50928">
    <property type="entry name" value="ABC_TM1"/>
    <property type="match status" value="1"/>
</dbReference>
<evidence type="ECO:0000313" key="10">
    <source>
        <dbReference type="Proteomes" id="UP000017148"/>
    </source>
</evidence>
<evidence type="ECO:0000256" key="3">
    <source>
        <dbReference type="ARBA" id="ARBA00022475"/>
    </source>
</evidence>
<evidence type="ECO:0000256" key="6">
    <source>
        <dbReference type="ARBA" id="ARBA00023136"/>
    </source>
</evidence>
<dbReference type="InterPro" id="IPR035906">
    <property type="entry name" value="MetI-like_sf"/>
</dbReference>
<dbReference type="EMBL" id="ASJR01000032">
    <property type="protein sequence ID" value="ERP30798.1"/>
    <property type="molecule type" value="Genomic_DNA"/>
</dbReference>
<evidence type="ECO:0000256" key="5">
    <source>
        <dbReference type="ARBA" id="ARBA00022989"/>
    </source>
</evidence>
<keyword evidence="4 7" id="KW-0812">Transmembrane</keyword>
<dbReference type="InterPro" id="IPR000515">
    <property type="entry name" value="MetI-like"/>
</dbReference>
<keyword evidence="6 7" id="KW-0472">Membrane</keyword>
<evidence type="ECO:0000256" key="2">
    <source>
        <dbReference type="ARBA" id="ARBA00022448"/>
    </source>
</evidence>
<organism evidence="9 10">
    <name type="scientific">Chitinivibrio alkaliphilus ACht1</name>
    <dbReference type="NCBI Taxonomy" id="1313304"/>
    <lineage>
        <taxon>Bacteria</taxon>
        <taxon>Pseudomonadati</taxon>
        <taxon>Fibrobacterota</taxon>
        <taxon>Chitinivibrionia</taxon>
        <taxon>Chitinivibrionales</taxon>
        <taxon>Chitinivibrionaceae</taxon>
        <taxon>Chitinivibrio</taxon>
    </lineage>
</organism>
<evidence type="ECO:0000256" key="1">
    <source>
        <dbReference type="ARBA" id="ARBA00004651"/>
    </source>
</evidence>
<dbReference type="GO" id="GO:0055085">
    <property type="term" value="P:transmembrane transport"/>
    <property type="evidence" value="ECO:0007669"/>
    <property type="project" value="InterPro"/>
</dbReference>
<protein>
    <submittedName>
        <fullName evidence="9">ABC-type dipeptide/oligopeptide/nickel transport system, permease component</fullName>
    </submittedName>
</protein>
<accession>U7D4A7</accession>
<proteinExistence type="inferred from homology"/>
<dbReference type="InterPro" id="IPR045621">
    <property type="entry name" value="BPD_transp_1_N"/>
</dbReference>
<keyword evidence="2 7" id="KW-0813">Transport</keyword>
<dbReference type="STRING" id="1313304.CALK_2364"/>
<gene>
    <name evidence="9" type="ORF">CALK_2364</name>
</gene>
<comment type="similarity">
    <text evidence="7">Belongs to the binding-protein-dependent transport system permease family.</text>
</comment>
<dbReference type="Proteomes" id="UP000017148">
    <property type="component" value="Unassembled WGS sequence"/>
</dbReference>
<evidence type="ECO:0000259" key="8">
    <source>
        <dbReference type="PROSITE" id="PS50928"/>
    </source>
</evidence>
<dbReference type="Pfam" id="PF19300">
    <property type="entry name" value="BPD_transp_1_N"/>
    <property type="match status" value="1"/>
</dbReference>
<dbReference type="AlphaFoldDB" id="U7D4A7"/>
<dbReference type="PANTHER" id="PTHR43163">
    <property type="entry name" value="DIPEPTIDE TRANSPORT SYSTEM PERMEASE PROTEIN DPPB-RELATED"/>
    <property type="match status" value="1"/>
</dbReference>
<dbReference type="Pfam" id="PF00528">
    <property type="entry name" value="BPD_transp_1"/>
    <property type="match status" value="1"/>
</dbReference>
<evidence type="ECO:0000313" key="9">
    <source>
        <dbReference type="EMBL" id="ERP30798.1"/>
    </source>
</evidence>
<evidence type="ECO:0000256" key="7">
    <source>
        <dbReference type="RuleBase" id="RU363032"/>
    </source>
</evidence>
<dbReference type="SUPFAM" id="SSF161098">
    <property type="entry name" value="MetI-like"/>
    <property type="match status" value="1"/>
</dbReference>
<dbReference type="CDD" id="cd06261">
    <property type="entry name" value="TM_PBP2"/>
    <property type="match status" value="1"/>
</dbReference>
<feature type="transmembrane region" description="Helical" evidence="7">
    <location>
        <begin position="143"/>
        <end position="164"/>
    </location>
</feature>
<feature type="transmembrane region" description="Helical" evidence="7">
    <location>
        <begin position="108"/>
        <end position="131"/>
    </location>
</feature>
<keyword evidence="3" id="KW-1003">Cell membrane</keyword>
<feature type="transmembrane region" description="Helical" evidence="7">
    <location>
        <begin position="308"/>
        <end position="334"/>
    </location>
</feature>
<comment type="subcellular location">
    <subcellularLocation>
        <location evidence="1 7">Cell membrane</location>
        <topology evidence="1 7">Multi-pass membrane protein</topology>
    </subcellularLocation>
</comment>
<dbReference type="eggNOG" id="COG0601">
    <property type="taxonomic scope" value="Bacteria"/>
</dbReference>
<evidence type="ECO:0000256" key="4">
    <source>
        <dbReference type="ARBA" id="ARBA00022692"/>
    </source>
</evidence>
<sequence>MVLSYCLKRIAVAVPLLFAISLVTYFFIYVTPGDVLAKYRQSDRYPVEMVDRMEREYRFNEPFLVQYGHWLRNLVQWDRDGIRLNLGYSFSQEEEVAVVMASRLKNTLILALFSIAITWLVSIPGGIIAAVHQYRLPDKILSCISYVGISFPNFFLALVLLYLVSVWHEIPLLGRYIPWVGNLPLGGMTSDMHHTLSPVGKVLDVGRHLLVPGVVIATAAMANLQRIMRGNMLETLRKQYIVTARAKGLSETRVVYKHALRNAINPLITIFGYQFSTLLSGAALTEIITGWPGMGSIMLEAIRSQDTFLVMANMLIAGVMLVMGNLIADILLAVSDPRIRMR</sequence>
<name>U7D4A7_9BACT</name>